<dbReference type="PANTHER" id="PTHR21963">
    <property type="entry name" value="PF6"/>
    <property type="match status" value="1"/>
</dbReference>
<dbReference type="InterPro" id="IPR026173">
    <property type="entry name" value="SPAG17"/>
</dbReference>
<dbReference type="PANTHER" id="PTHR21963:SF1">
    <property type="entry name" value="SPERM-ASSOCIATED ANTIGEN 17"/>
    <property type="match status" value="1"/>
</dbReference>
<dbReference type="EMBL" id="OW240912">
    <property type="protein sequence ID" value="CAH2218694.1"/>
    <property type="molecule type" value="Genomic_DNA"/>
</dbReference>
<sequence>MNGKRGEMVIVFGVATYVQLWQEYGRTDPRFRGMETDLLEWRQTCALLLSDSWKVSIAFVVESRQEDEIHTKALTQAICVPQRKLFSLVSWDKMVQQINELGNSKVKKPKDAPMYCEVTEAAKALLDSGEKLPLPLIAKLLKFQFLCIKQKDIQCRSAEKKVLHGVLL</sequence>
<dbReference type="GO" id="GO:0003351">
    <property type="term" value="P:epithelial cilium movement involved in extracellular fluid movement"/>
    <property type="evidence" value="ECO:0007669"/>
    <property type="project" value="TreeGrafter"/>
</dbReference>
<gene>
    <name evidence="1" type="ORF">PECUL_23A027587</name>
</gene>
<evidence type="ECO:0000313" key="2">
    <source>
        <dbReference type="Proteomes" id="UP001295444"/>
    </source>
</evidence>
<dbReference type="GO" id="GO:1904158">
    <property type="term" value="P:axonemal central apparatus assembly"/>
    <property type="evidence" value="ECO:0007669"/>
    <property type="project" value="TreeGrafter"/>
</dbReference>
<evidence type="ECO:0000313" key="1">
    <source>
        <dbReference type="EMBL" id="CAH2218694.1"/>
    </source>
</evidence>
<organism evidence="1 2">
    <name type="scientific">Pelobates cultripes</name>
    <name type="common">Western spadefoot toad</name>
    <dbReference type="NCBI Taxonomy" id="61616"/>
    <lineage>
        <taxon>Eukaryota</taxon>
        <taxon>Metazoa</taxon>
        <taxon>Chordata</taxon>
        <taxon>Craniata</taxon>
        <taxon>Vertebrata</taxon>
        <taxon>Euteleostomi</taxon>
        <taxon>Amphibia</taxon>
        <taxon>Batrachia</taxon>
        <taxon>Anura</taxon>
        <taxon>Pelobatoidea</taxon>
        <taxon>Pelobatidae</taxon>
        <taxon>Pelobates</taxon>
    </lineage>
</organism>
<dbReference type="GO" id="GO:0005576">
    <property type="term" value="C:extracellular region"/>
    <property type="evidence" value="ECO:0007669"/>
    <property type="project" value="GOC"/>
</dbReference>
<name>A0AAD1VKU4_PELCU</name>
<proteinExistence type="predicted"/>
<dbReference type="GO" id="GO:1990716">
    <property type="term" value="C:axonemal central apparatus"/>
    <property type="evidence" value="ECO:0007669"/>
    <property type="project" value="TreeGrafter"/>
</dbReference>
<reference evidence="1" key="1">
    <citation type="submission" date="2022-03" db="EMBL/GenBank/DDBJ databases">
        <authorList>
            <person name="Alioto T."/>
            <person name="Alioto T."/>
            <person name="Gomez Garrido J."/>
        </authorList>
    </citation>
    <scope>NUCLEOTIDE SEQUENCE</scope>
</reference>
<accession>A0AAD1VKU4</accession>
<protein>
    <submittedName>
        <fullName evidence="1">Sperm-associated antigen 17</fullName>
    </submittedName>
</protein>
<dbReference type="Proteomes" id="UP001295444">
    <property type="component" value="Chromosome 01"/>
</dbReference>
<dbReference type="AlphaFoldDB" id="A0AAD1VKU4"/>
<keyword evidence="2" id="KW-1185">Reference proteome</keyword>